<feature type="domain" description="Tr-type G" evidence="4">
    <location>
        <begin position="18"/>
        <end position="271"/>
    </location>
</feature>
<dbReference type="InterPro" id="IPR035647">
    <property type="entry name" value="EFG_III/V"/>
</dbReference>
<dbReference type="SUPFAM" id="SSF50447">
    <property type="entry name" value="Translation proteins"/>
    <property type="match status" value="1"/>
</dbReference>
<dbReference type="InterPro" id="IPR027417">
    <property type="entry name" value="P-loop_NTPase"/>
</dbReference>
<dbReference type="FunFam" id="2.40.30.10:FF:000082">
    <property type="entry name" value="Putative translation elongation factor 2"/>
    <property type="match status" value="1"/>
</dbReference>
<evidence type="ECO:0000313" key="5">
    <source>
        <dbReference type="EMBL" id="OWZ08293.1"/>
    </source>
</evidence>
<dbReference type="Proteomes" id="UP000198211">
    <property type="component" value="Unassembled WGS sequence"/>
</dbReference>
<dbReference type="FunFam" id="3.30.70.240:FF:000039">
    <property type="entry name" value="Uncharacterized protein"/>
    <property type="match status" value="1"/>
</dbReference>
<dbReference type="SUPFAM" id="SSF54211">
    <property type="entry name" value="Ribosomal protein S5 domain 2-like"/>
    <property type="match status" value="1"/>
</dbReference>
<dbReference type="SMART" id="SM00838">
    <property type="entry name" value="EFG_C"/>
    <property type="match status" value="1"/>
</dbReference>
<dbReference type="Gene3D" id="3.30.230.10">
    <property type="match status" value="1"/>
</dbReference>
<reference evidence="6" key="1">
    <citation type="submission" date="2017-03" db="EMBL/GenBank/DDBJ databases">
        <title>Phytopthora megakarya and P. palmivora, two closely related causual agents of cacao black pod achieved similar genome size and gene model numbers by different mechanisms.</title>
        <authorList>
            <person name="Ali S."/>
            <person name="Shao J."/>
            <person name="Larry D.J."/>
            <person name="Kronmiller B."/>
            <person name="Shen D."/>
            <person name="Strem M.D."/>
            <person name="Melnick R.L."/>
            <person name="Guiltinan M.J."/>
            <person name="Tyler B.M."/>
            <person name="Meinhardt L.W."/>
            <person name="Bailey B.A."/>
        </authorList>
    </citation>
    <scope>NUCLEOTIDE SEQUENCE [LARGE SCALE GENOMIC DNA]</scope>
    <source>
        <strain evidence="6">zdho120</strain>
    </source>
</reference>
<dbReference type="InterPro" id="IPR000640">
    <property type="entry name" value="EFG_V-like"/>
</dbReference>
<dbReference type="CDD" id="cd01681">
    <property type="entry name" value="aeEF2_snRNP_like_IV"/>
    <property type="match status" value="1"/>
</dbReference>
<dbReference type="InterPro" id="IPR041095">
    <property type="entry name" value="EFG_II"/>
</dbReference>
<dbReference type="PROSITE" id="PS51722">
    <property type="entry name" value="G_TR_2"/>
    <property type="match status" value="1"/>
</dbReference>
<dbReference type="Pfam" id="PF14492">
    <property type="entry name" value="EFG_III"/>
    <property type="match status" value="1"/>
</dbReference>
<dbReference type="CDD" id="cd16261">
    <property type="entry name" value="EF2_snRNP_III"/>
    <property type="match status" value="1"/>
</dbReference>
<dbReference type="PANTHER" id="PTHR42908">
    <property type="entry name" value="TRANSLATION ELONGATION FACTOR-RELATED"/>
    <property type="match status" value="1"/>
</dbReference>
<dbReference type="GO" id="GO:0043022">
    <property type="term" value="F:ribosome binding"/>
    <property type="evidence" value="ECO:0007669"/>
    <property type="project" value="TreeGrafter"/>
</dbReference>
<dbReference type="GO" id="GO:0003746">
    <property type="term" value="F:translation elongation factor activity"/>
    <property type="evidence" value="ECO:0007669"/>
    <property type="project" value="UniProtKB-KW"/>
</dbReference>
<feature type="compositionally biased region" description="Acidic residues" evidence="3">
    <location>
        <begin position="674"/>
        <end position="683"/>
    </location>
</feature>
<dbReference type="GO" id="GO:1990904">
    <property type="term" value="C:ribonucleoprotein complex"/>
    <property type="evidence" value="ECO:0007669"/>
    <property type="project" value="TreeGrafter"/>
</dbReference>
<dbReference type="InterPro" id="IPR056752">
    <property type="entry name" value="EFL1"/>
</dbReference>
<protein>
    <submittedName>
        <fullName evidence="5">Elongation factor Tu</fullName>
    </submittedName>
</protein>
<dbReference type="GO" id="GO:0005829">
    <property type="term" value="C:cytosol"/>
    <property type="evidence" value="ECO:0007669"/>
    <property type="project" value="TreeGrafter"/>
</dbReference>
<dbReference type="GO" id="GO:0042256">
    <property type="term" value="P:cytosolic ribosome assembly"/>
    <property type="evidence" value="ECO:0007669"/>
    <property type="project" value="TreeGrafter"/>
</dbReference>
<keyword evidence="2" id="KW-0342">GTP-binding</keyword>
<dbReference type="Gene3D" id="3.40.50.300">
    <property type="entry name" value="P-loop containing nucleotide triphosphate hydrolases"/>
    <property type="match status" value="1"/>
</dbReference>
<name>A0A225VS76_9STRA</name>
<dbReference type="InterPro" id="IPR000795">
    <property type="entry name" value="T_Tr_GTP-bd_dom"/>
</dbReference>
<proteinExistence type="predicted"/>
<sequence length="1044" mass="116329">MGSRVTPELLGALQHAPERIRNICILAHVDHGKTTLSDSLVSANGIISERLAGKVRYLDNTEEEQVRGITMKSSAISLVYQPEAVADKEPEAPYLINLVDSPGHVDFSFDVSTAVRLCDGALVLIDAVEGVCAQTHAVIRQAWKEGIHPCLVINKMDRLIFELQFSPMEAYQRLNRILEQANAVLSSMIRMDVLEKYDQEADGDEKEEVSADNIDVTLDDEAISKETEQMENELLFSPSNGNVIFASATDGWAFGIGYFAALYAKKLELPVRVLRQALWGEYYYNGKTKKIVSKPPTSNSQTMFCSFILDLIWTTYTTMNTPVQSNVDLETLRKLTRQLRVAKLVTDRDLKQSDRKNATQAVMRRWLPLSTTVLKMVTRVLPSPVNAQIKRAEKLCTISTEQLEKSPQHEQVFRSLQSCQIAEDAPLVIYICKVISVEANVLSDYHQSGFAATDEVYVGVGRVYSGVLREGQPVYVMDPKFQGISGDVDVGTIDLNSVKHVTRIDSGLIKTYMMMGRDLHKLDRVPAGNIVGIVGLQEHVLKTATLSSTLACPSLTKMPYQAKPIVRVAVEPEDPRNFGALEAGLQRLYRSDPTVEVHVQETGEHVIVALGELHLERCIKDLKERFAKVAVQVSEPLVGFRESIVDGTISSFQENIVFKDLLNPDTTRDKSSDSEDTNTSDEMQDPKVALGTTPDGTLTLKLRALPLPLETAKLLEESASLLKRVAISKKATDDTDVKAVTVNVEAITDDVDAFKKELETSLQTSENTFLKSLPLDQIWSCGPRRVGPNMLINNIPGYCTTGCLFPSNSAAEIQVSDKAEQIRKLENSIVTGFQMASSAGPLCDEPVWGVAFIIEDVVFHENKGDEDKSEEEKAEARKYGPLSGQVISIMRTTCLMSFVKQPVRLVEAIYECTVQCQAEQLGKLYSVISKRRGDIYSEELSDGTALFTVKAHLPVVESFGFATDLLIQTSGAASNPQLIFSHWSIIDMDPFFQPQTEEEREDYGERVYEHNYVRRYIEAVRKRKGLSRDEKIVIHAEKQRTLKR</sequence>
<dbReference type="STRING" id="4795.A0A225VS76"/>
<dbReference type="InterPro" id="IPR020568">
    <property type="entry name" value="Ribosomal_Su5_D2-typ_SF"/>
</dbReference>
<dbReference type="GO" id="GO:0003924">
    <property type="term" value="F:GTPase activity"/>
    <property type="evidence" value="ECO:0007669"/>
    <property type="project" value="InterPro"/>
</dbReference>
<comment type="caution">
    <text evidence="5">The sequence shown here is derived from an EMBL/GenBank/DDBJ whole genome shotgun (WGS) entry which is preliminary data.</text>
</comment>
<evidence type="ECO:0000259" key="4">
    <source>
        <dbReference type="PROSITE" id="PS51722"/>
    </source>
</evidence>
<dbReference type="Pfam" id="PF00679">
    <property type="entry name" value="EFG_C"/>
    <property type="match status" value="1"/>
</dbReference>
<dbReference type="CDD" id="cd16268">
    <property type="entry name" value="EF2_II"/>
    <property type="match status" value="1"/>
</dbReference>
<dbReference type="InterPro" id="IPR005225">
    <property type="entry name" value="Small_GTP-bd"/>
</dbReference>
<gene>
    <name evidence="5" type="ORF">PHMEG_00019188</name>
</gene>
<keyword evidence="6" id="KW-1185">Reference proteome</keyword>
<dbReference type="Pfam" id="PF00009">
    <property type="entry name" value="GTP_EFTU"/>
    <property type="match status" value="1"/>
</dbReference>
<accession>A0A225VS76</accession>
<keyword evidence="1" id="KW-0547">Nucleotide-binding</keyword>
<dbReference type="Gene3D" id="2.40.30.10">
    <property type="entry name" value="Translation factors"/>
    <property type="match status" value="1"/>
</dbReference>
<dbReference type="InterPro" id="IPR009000">
    <property type="entry name" value="Transl_B-barrel_sf"/>
</dbReference>
<dbReference type="FunFam" id="3.40.50.300:FF:000746">
    <property type="entry name" value="Ribosome assembly protein 1"/>
    <property type="match status" value="1"/>
</dbReference>
<dbReference type="CDD" id="cd01885">
    <property type="entry name" value="EF2"/>
    <property type="match status" value="1"/>
</dbReference>
<dbReference type="PANTHER" id="PTHR42908:SF3">
    <property type="entry name" value="ELONGATION FACTOR-LIKE GTPASE 1"/>
    <property type="match status" value="1"/>
</dbReference>
<dbReference type="SUPFAM" id="SSF54980">
    <property type="entry name" value="EF-G C-terminal domain-like"/>
    <property type="match status" value="2"/>
</dbReference>
<dbReference type="PRINTS" id="PR00315">
    <property type="entry name" value="ELONGATNFCT"/>
</dbReference>
<dbReference type="EMBL" id="NBNE01003205">
    <property type="protein sequence ID" value="OWZ08293.1"/>
    <property type="molecule type" value="Genomic_DNA"/>
</dbReference>
<evidence type="ECO:0000256" key="2">
    <source>
        <dbReference type="ARBA" id="ARBA00023134"/>
    </source>
</evidence>
<dbReference type="NCBIfam" id="TIGR00231">
    <property type="entry name" value="small_GTP"/>
    <property type="match status" value="1"/>
</dbReference>
<evidence type="ECO:0000313" key="6">
    <source>
        <dbReference type="Proteomes" id="UP000198211"/>
    </source>
</evidence>
<keyword evidence="5" id="KW-0251">Elongation factor</keyword>
<dbReference type="GO" id="GO:0005525">
    <property type="term" value="F:GTP binding"/>
    <property type="evidence" value="ECO:0007669"/>
    <property type="project" value="UniProtKB-KW"/>
</dbReference>
<evidence type="ECO:0000256" key="3">
    <source>
        <dbReference type="SAM" id="MobiDB-lite"/>
    </source>
</evidence>
<keyword evidence="5" id="KW-0648">Protein biosynthesis</keyword>
<dbReference type="FunFam" id="3.30.70.870:FF:000002">
    <property type="entry name" value="Translation elongation factor 2"/>
    <property type="match status" value="1"/>
</dbReference>
<dbReference type="Gene3D" id="3.30.70.870">
    <property type="entry name" value="Elongation Factor G (Translational Gtpase), domain 3"/>
    <property type="match status" value="1"/>
</dbReference>
<dbReference type="AlphaFoldDB" id="A0A225VS76"/>
<feature type="region of interest" description="Disordered" evidence="3">
    <location>
        <begin position="663"/>
        <end position="694"/>
    </location>
</feature>
<dbReference type="CDD" id="cd04096">
    <property type="entry name" value="eEF2_snRNP_like_C"/>
    <property type="match status" value="1"/>
</dbReference>
<dbReference type="SUPFAM" id="SSF52540">
    <property type="entry name" value="P-loop containing nucleoside triphosphate hydrolases"/>
    <property type="match status" value="1"/>
</dbReference>
<organism evidence="5 6">
    <name type="scientific">Phytophthora megakarya</name>
    <dbReference type="NCBI Taxonomy" id="4795"/>
    <lineage>
        <taxon>Eukaryota</taxon>
        <taxon>Sar</taxon>
        <taxon>Stramenopiles</taxon>
        <taxon>Oomycota</taxon>
        <taxon>Peronosporomycetes</taxon>
        <taxon>Peronosporales</taxon>
        <taxon>Peronosporaceae</taxon>
        <taxon>Phytophthora</taxon>
    </lineage>
</organism>
<dbReference type="Gene3D" id="3.30.70.240">
    <property type="match status" value="1"/>
</dbReference>
<evidence type="ECO:0000256" key="1">
    <source>
        <dbReference type="ARBA" id="ARBA00022741"/>
    </source>
</evidence>
<dbReference type="Pfam" id="PF25118">
    <property type="entry name" value="EFL1"/>
    <property type="match status" value="1"/>
</dbReference>
<dbReference type="OrthoDB" id="364892at2759"/>
<dbReference type="InterPro" id="IPR014721">
    <property type="entry name" value="Ribsml_uS5_D2-typ_fold_subgr"/>
</dbReference>